<dbReference type="GO" id="GO:0061503">
    <property type="term" value="F:tRNA threonylcarbamoyladenosine dehydratase"/>
    <property type="evidence" value="ECO:0007669"/>
    <property type="project" value="TreeGrafter"/>
</dbReference>
<keyword evidence="6" id="KW-1000">Mitochondrion outer membrane</keyword>
<dbReference type="AlphaFoldDB" id="A0A5M3Z462"/>
<evidence type="ECO:0000256" key="3">
    <source>
        <dbReference type="ARBA" id="ARBA00022598"/>
    </source>
</evidence>
<dbReference type="Pfam" id="PF00899">
    <property type="entry name" value="ThiF"/>
    <property type="match status" value="1"/>
</dbReference>
<evidence type="ECO:0000256" key="8">
    <source>
        <dbReference type="ARBA" id="ARBA00022989"/>
    </source>
</evidence>
<dbReference type="PANTHER" id="PTHR43267:SF2">
    <property type="entry name" value="TRNA THREONYLCARBAMOYLADENOSINE DEHYDRATASE 1-RELATED"/>
    <property type="match status" value="1"/>
</dbReference>
<evidence type="ECO:0000313" key="14">
    <source>
        <dbReference type="Proteomes" id="UP000452235"/>
    </source>
</evidence>
<accession>A0A5M3Z462</accession>
<name>A0A5M3Z462_ASPTE</name>
<evidence type="ECO:0000256" key="1">
    <source>
        <dbReference type="ARBA" id="ARBA00004374"/>
    </source>
</evidence>
<evidence type="ECO:0000313" key="13">
    <source>
        <dbReference type="EMBL" id="GFF17621.1"/>
    </source>
</evidence>
<dbReference type="InterPro" id="IPR000594">
    <property type="entry name" value="ThiF_NAD_FAD-bd"/>
</dbReference>
<evidence type="ECO:0000256" key="7">
    <source>
        <dbReference type="ARBA" id="ARBA00022840"/>
    </source>
</evidence>
<dbReference type="Proteomes" id="UP000452235">
    <property type="component" value="Unassembled WGS sequence"/>
</dbReference>
<evidence type="ECO:0000256" key="6">
    <source>
        <dbReference type="ARBA" id="ARBA00022787"/>
    </source>
</evidence>
<keyword evidence="7" id="KW-0067">ATP-binding</keyword>
<keyword evidence="5" id="KW-0547">Nucleotide-binding</keyword>
<proteinExistence type="inferred from homology"/>
<reference evidence="13 14" key="1">
    <citation type="submission" date="2020-01" db="EMBL/GenBank/DDBJ databases">
        <title>Aspergillus terreus IFO 6365 whole genome shotgun sequence.</title>
        <authorList>
            <person name="Kanamasa S."/>
            <person name="Takahashi H."/>
        </authorList>
    </citation>
    <scope>NUCLEOTIDE SEQUENCE [LARGE SCALE GENOMIC DNA]</scope>
    <source>
        <strain evidence="13 14">IFO 6365</strain>
    </source>
</reference>
<comment type="subcellular location">
    <subcellularLocation>
        <location evidence="1">Mitochondrion outer membrane</location>
        <topology evidence="1">Multi-pass membrane protein</topology>
    </subcellularLocation>
</comment>
<dbReference type="InterPro" id="IPR045886">
    <property type="entry name" value="ThiF/MoeB/HesA"/>
</dbReference>
<keyword evidence="3" id="KW-0436">Ligase</keyword>
<sequence>MSSWIQRHAGSQQTQLAATAVISGAAVAGAILGYQAFRRKEAVSELKASIPNIDEEHHAARLTKFGTAAALSKEDERSAALARRAQLGDYDDDLILEQLARNRVFLTDQGLAKLRESFIIVVGCGGVGSHAAASLVRSGVAKIRLIDFDQVTLSSLNRHALATLADVGTPKVHCIRKRMEQITPWTKFDCRNQLFGGSVAEELLAPWSFDDADKGRKPDYVLDCIDNITSKVELLHYCHSHSIPVISSMGAGCKSDPTRVTVGDISVSTDDRLSRATRRRLKPLGVSTGIPVVFSTERPGPGKATLLPLAEEEFSKGEVGELSVLPDFRARILPVLGTMPAVFGYTVANHVICDIAGYPRDYNVSGKGREKMYDSILTAVQGYTERLARHDAGEQIIGLRIPVSKDDVGFIVDEIYRGKSAISGLTSRLTIVPWERPAGGFVVDPVYEGEGQKCLPLRLKDLVCMTKEEAAVHEREVLLGSKKPEEFYDAKVVEKVKQRSKEVELYENDAS</sequence>
<dbReference type="Gene3D" id="3.40.50.720">
    <property type="entry name" value="NAD(P)-binding Rossmann-like Domain"/>
    <property type="match status" value="1"/>
</dbReference>
<keyword evidence="9" id="KW-0496">Mitochondrion</keyword>
<dbReference type="GO" id="GO:0005524">
    <property type="term" value="F:ATP binding"/>
    <property type="evidence" value="ECO:0007669"/>
    <property type="project" value="UniProtKB-KW"/>
</dbReference>
<comment type="function">
    <text evidence="11">Catalyzes the ATP-dependent dehydration of threonylcarbamoyladenosine at position 37 (t(6)A37) to form cyclic t(6)A37 (ct(6)A37) in tRNAs that read codons beginning with adenine.</text>
</comment>
<dbReference type="OrthoDB" id="10265862at2759"/>
<evidence type="ECO:0000256" key="9">
    <source>
        <dbReference type="ARBA" id="ARBA00023128"/>
    </source>
</evidence>
<gene>
    <name evidence="13" type="ORF">ATEIFO6365_0007017000</name>
</gene>
<dbReference type="GO" id="GO:0008641">
    <property type="term" value="F:ubiquitin-like modifier activating enzyme activity"/>
    <property type="evidence" value="ECO:0007669"/>
    <property type="project" value="InterPro"/>
</dbReference>
<keyword evidence="8" id="KW-1133">Transmembrane helix</keyword>
<comment type="similarity">
    <text evidence="2">Belongs to the HesA/MoeB/ThiF family.</text>
</comment>
<keyword evidence="14" id="KW-1185">Reference proteome</keyword>
<dbReference type="CDD" id="cd00755">
    <property type="entry name" value="YgdL_like"/>
    <property type="match status" value="1"/>
</dbReference>
<organism evidence="13 14">
    <name type="scientific">Aspergillus terreus</name>
    <dbReference type="NCBI Taxonomy" id="33178"/>
    <lineage>
        <taxon>Eukaryota</taxon>
        <taxon>Fungi</taxon>
        <taxon>Dikarya</taxon>
        <taxon>Ascomycota</taxon>
        <taxon>Pezizomycotina</taxon>
        <taxon>Eurotiomycetes</taxon>
        <taxon>Eurotiomycetidae</taxon>
        <taxon>Eurotiales</taxon>
        <taxon>Aspergillaceae</taxon>
        <taxon>Aspergillus</taxon>
        <taxon>Aspergillus subgen. Circumdati</taxon>
    </lineage>
</organism>
<evidence type="ECO:0000256" key="4">
    <source>
        <dbReference type="ARBA" id="ARBA00022692"/>
    </source>
</evidence>
<dbReference type="GO" id="GO:0061504">
    <property type="term" value="P:cyclic threonylcarbamoyladenosine biosynthetic process"/>
    <property type="evidence" value="ECO:0007669"/>
    <property type="project" value="TreeGrafter"/>
</dbReference>
<dbReference type="EMBL" id="BLJY01000007">
    <property type="protein sequence ID" value="GFF17621.1"/>
    <property type="molecule type" value="Genomic_DNA"/>
</dbReference>
<feature type="domain" description="THIF-type NAD/FAD binding fold" evidence="12">
    <location>
        <begin position="101"/>
        <end position="361"/>
    </location>
</feature>
<dbReference type="FunFam" id="3.40.50.720:FF:000125">
    <property type="entry name" value="tRNA threonylcarbamoyladenosine dehydratase 2-like"/>
    <property type="match status" value="1"/>
</dbReference>
<evidence type="ECO:0000256" key="11">
    <source>
        <dbReference type="ARBA" id="ARBA00060084"/>
    </source>
</evidence>
<dbReference type="GO" id="GO:0005741">
    <property type="term" value="C:mitochondrial outer membrane"/>
    <property type="evidence" value="ECO:0007669"/>
    <property type="project" value="UniProtKB-SubCell"/>
</dbReference>
<dbReference type="SUPFAM" id="SSF69572">
    <property type="entry name" value="Activating enzymes of the ubiquitin-like proteins"/>
    <property type="match status" value="1"/>
</dbReference>
<keyword evidence="4" id="KW-0812">Transmembrane</keyword>
<evidence type="ECO:0000256" key="2">
    <source>
        <dbReference type="ARBA" id="ARBA00009919"/>
    </source>
</evidence>
<keyword evidence="10" id="KW-0472">Membrane</keyword>
<dbReference type="PANTHER" id="PTHR43267">
    <property type="entry name" value="TRNA THREONYLCARBAMOYLADENOSINE DEHYDRATASE"/>
    <property type="match status" value="1"/>
</dbReference>
<comment type="caution">
    <text evidence="13">The sequence shown here is derived from an EMBL/GenBank/DDBJ whole genome shotgun (WGS) entry which is preliminary data.</text>
</comment>
<dbReference type="VEuPathDB" id="FungiDB:ATEG_05783"/>
<evidence type="ECO:0000256" key="10">
    <source>
        <dbReference type="ARBA" id="ARBA00023136"/>
    </source>
</evidence>
<protein>
    <submittedName>
        <fullName evidence="13">ThiF domain protein</fullName>
    </submittedName>
</protein>
<evidence type="ECO:0000256" key="5">
    <source>
        <dbReference type="ARBA" id="ARBA00022741"/>
    </source>
</evidence>
<dbReference type="InterPro" id="IPR035985">
    <property type="entry name" value="Ubiquitin-activating_enz"/>
</dbReference>
<evidence type="ECO:0000259" key="12">
    <source>
        <dbReference type="Pfam" id="PF00899"/>
    </source>
</evidence>